<dbReference type="Gene3D" id="3.30.450.20">
    <property type="entry name" value="PAS domain"/>
    <property type="match status" value="1"/>
</dbReference>
<dbReference type="GO" id="GO:0004673">
    <property type="term" value="F:protein histidine kinase activity"/>
    <property type="evidence" value="ECO:0007669"/>
    <property type="project" value="UniProtKB-EC"/>
</dbReference>
<feature type="transmembrane region" description="Helical" evidence="7">
    <location>
        <begin position="70"/>
        <end position="91"/>
    </location>
</feature>
<dbReference type="SUPFAM" id="SSF55785">
    <property type="entry name" value="PYP-like sensor domain (PAS domain)"/>
    <property type="match status" value="1"/>
</dbReference>
<keyword evidence="7" id="KW-0472">Membrane</keyword>
<dbReference type="InterPro" id="IPR003594">
    <property type="entry name" value="HATPase_dom"/>
</dbReference>
<feature type="transmembrane region" description="Helical" evidence="7">
    <location>
        <begin position="6"/>
        <end position="29"/>
    </location>
</feature>
<dbReference type="InterPro" id="IPR035965">
    <property type="entry name" value="PAS-like_dom_sf"/>
</dbReference>
<dbReference type="SUPFAM" id="SSF55874">
    <property type="entry name" value="ATPase domain of HSP90 chaperone/DNA topoisomerase II/histidine kinase"/>
    <property type="match status" value="1"/>
</dbReference>
<keyword evidence="7" id="KW-0812">Transmembrane</keyword>
<feature type="transmembrane region" description="Helical" evidence="7">
    <location>
        <begin position="181"/>
        <end position="201"/>
    </location>
</feature>
<dbReference type="EMBL" id="RKLQ01000002">
    <property type="protein sequence ID" value="MBX0304057.1"/>
    <property type="molecule type" value="Genomic_DNA"/>
</dbReference>
<dbReference type="PROSITE" id="PS50109">
    <property type="entry name" value="HIS_KIN"/>
    <property type="match status" value="1"/>
</dbReference>
<evidence type="ECO:0000313" key="10">
    <source>
        <dbReference type="Proteomes" id="UP000783863"/>
    </source>
</evidence>
<dbReference type="Gene3D" id="3.30.565.10">
    <property type="entry name" value="Histidine kinase-like ATPase, C-terminal domain"/>
    <property type="match status" value="1"/>
</dbReference>
<feature type="transmembrane region" description="Helical" evidence="7">
    <location>
        <begin position="103"/>
        <end position="128"/>
    </location>
</feature>
<name>A0A8J7YEL7_9EURY</name>
<dbReference type="InterPro" id="IPR036890">
    <property type="entry name" value="HATPase_C_sf"/>
</dbReference>
<gene>
    <name evidence="9" type="ORF">EGD98_10300</name>
</gene>
<proteinExistence type="predicted"/>
<comment type="catalytic activity">
    <reaction evidence="1">
        <text>ATP + protein L-histidine = ADP + protein N-phospho-L-histidine.</text>
        <dbReference type="EC" id="2.7.13.3"/>
    </reaction>
</comment>
<evidence type="ECO:0000313" key="9">
    <source>
        <dbReference type="EMBL" id="MBX0304057.1"/>
    </source>
</evidence>
<protein>
    <recommendedName>
        <fullName evidence="2">histidine kinase</fullName>
        <ecNumber evidence="2">2.7.13.3</ecNumber>
    </recommendedName>
</protein>
<accession>A0A8J7YEL7</accession>
<dbReference type="Pfam" id="PF02518">
    <property type="entry name" value="HATPase_c"/>
    <property type="match status" value="1"/>
</dbReference>
<dbReference type="InterPro" id="IPR050980">
    <property type="entry name" value="2C_sensor_his_kinase"/>
</dbReference>
<feature type="transmembrane region" description="Helical" evidence="7">
    <location>
        <begin position="41"/>
        <end position="58"/>
    </location>
</feature>
<keyword evidence="5" id="KW-0418">Kinase</keyword>
<evidence type="ECO:0000256" key="2">
    <source>
        <dbReference type="ARBA" id="ARBA00012438"/>
    </source>
</evidence>
<evidence type="ECO:0000256" key="7">
    <source>
        <dbReference type="SAM" id="Phobius"/>
    </source>
</evidence>
<feature type="domain" description="Histidine kinase" evidence="8">
    <location>
        <begin position="350"/>
        <end position="553"/>
    </location>
</feature>
<reference evidence="9" key="1">
    <citation type="submission" date="2021-06" db="EMBL/GenBank/DDBJ databases">
        <title>Halomicroarcula sp. F24A a new haloarchaeum isolated from saline soil.</title>
        <authorList>
            <person name="Duran-Viseras A."/>
            <person name="Sanchez-Porro C."/>
            <person name="Ventosa A."/>
        </authorList>
    </citation>
    <scope>NUCLEOTIDE SEQUENCE</scope>
    <source>
        <strain evidence="9">F24A</strain>
    </source>
</reference>
<keyword evidence="3" id="KW-0808">Transferase</keyword>
<organism evidence="9 10">
    <name type="scientific">Haloarcula salinisoli</name>
    <dbReference type="NCBI Taxonomy" id="2487746"/>
    <lineage>
        <taxon>Archaea</taxon>
        <taxon>Methanobacteriati</taxon>
        <taxon>Methanobacteriota</taxon>
        <taxon>Stenosarchaea group</taxon>
        <taxon>Halobacteria</taxon>
        <taxon>Halobacteriales</taxon>
        <taxon>Haloarculaceae</taxon>
        <taxon>Haloarcula</taxon>
    </lineage>
</organism>
<dbReference type="InterPro" id="IPR031621">
    <property type="entry name" value="HisKA_7TM"/>
</dbReference>
<evidence type="ECO:0000256" key="4">
    <source>
        <dbReference type="ARBA" id="ARBA00022741"/>
    </source>
</evidence>
<evidence type="ECO:0000259" key="8">
    <source>
        <dbReference type="PROSITE" id="PS50109"/>
    </source>
</evidence>
<feature type="transmembrane region" description="Helical" evidence="7">
    <location>
        <begin position="148"/>
        <end position="169"/>
    </location>
</feature>
<dbReference type="GO" id="GO:0005524">
    <property type="term" value="F:ATP binding"/>
    <property type="evidence" value="ECO:0007669"/>
    <property type="project" value="UniProtKB-KW"/>
</dbReference>
<dbReference type="CDD" id="cd00075">
    <property type="entry name" value="HATPase"/>
    <property type="match status" value="1"/>
</dbReference>
<keyword evidence="7" id="KW-1133">Transmembrane helix</keyword>
<comment type="caution">
    <text evidence="9">The sequence shown here is derived from an EMBL/GenBank/DDBJ whole genome shotgun (WGS) entry which is preliminary data.</text>
</comment>
<keyword evidence="6" id="KW-0067">ATP-binding</keyword>
<dbReference type="PANTHER" id="PTHR44936">
    <property type="entry name" value="SENSOR PROTEIN CREC"/>
    <property type="match status" value="1"/>
</dbReference>
<sequence>MVGLTPVEIALVAFFSLSGLALAGLALYLRASQLPNRGIRSFISLLVLMAVWSFSAVAKLTMPPVVERFLVTLELPMGVAFAFLFLVFASQYTGRHWHRQRPFTAYIVVSMLALAVGLLTNPIHGLFWDRIALSTAVFPHYVHEGVGPLYFLYVGLAYCHFAAGVYALVNLHLRSRYNTTPMMLVTFGASLPLLVNLVSVFDRAPIPGLDYTPVGLAIFGLATTVSMQLDLFDIIPVARDTAVEQSSEGMIILDSKRRVRDYNPTAASLLPALSTHRGDQIDTVVDDTTDLFDTTTPTRIAVADGEEATYLSVQLSPITDGPHHLGWTVVLSDVTEQQRRERHLQLVSRVLRHNMANRINIIMGHVELLGDAADETERTHLDAIDASATDIIETSGKLRTIQEIVTGGRPARPTDVTRTVEAVGTRYADRYPDAAVTADCPDGVFARCPTGFQAALDNLVENAIQHNPDSAPSVTVTVTEDGPLVHVAVADDGPGIPETERRILEDGETPLQHSAGVGLWLVYCFVEQAGHELTFEPSAAGGSEVRFALDRASSPFETDPNASGRY</sequence>
<evidence type="ECO:0000256" key="5">
    <source>
        <dbReference type="ARBA" id="ARBA00022777"/>
    </source>
</evidence>
<dbReference type="Proteomes" id="UP000783863">
    <property type="component" value="Unassembled WGS sequence"/>
</dbReference>
<dbReference type="Pfam" id="PF16927">
    <property type="entry name" value="HisKA_7TM"/>
    <property type="match status" value="1"/>
</dbReference>
<evidence type="ECO:0000256" key="3">
    <source>
        <dbReference type="ARBA" id="ARBA00022679"/>
    </source>
</evidence>
<keyword evidence="10" id="KW-1185">Reference proteome</keyword>
<dbReference type="SMART" id="SM00387">
    <property type="entry name" value="HATPase_c"/>
    <property type="match status" value="1"/>
</dbReference>
<dbReference type="AlphaFoldDB" id="A0A8J7YEL7"/>
<evidence type="ECO:0000256" key="1">
    <source>
        <dbReference type="ARBA" id="ARBA00000085"/>
    </source>
</evidence>
<dbReference type="EC" id="2.7.13.3" evidence="2"/>
<dbReference type="RefSeq" id="WP_220588291.1">
    <property type="nucleotide sequence ID" value="NZ_RKLQ01000002.1"/>
</dbReference>
<keyword evidence="4" id="KW-0547">Nucleotide-binding</keyword>
<dbReference type="InterPro" id="IPR005467">
    <property type="entry name" value="His_kinase_dom"/>
</dbReference>
<evidence type="ECO:0000256" key="6">
    <source>
        <dbReference type="ARBA" id="ARBA00022840"/>
    </source>
</evidence>
<dbReference type="PANTHER" id="PTHR44936:SF10">
    <property type="entry name" value="SENSOR PROTEIN RSTB"/>
    <property type="match status" value="1"/>
</dbReference>